<dbReference type="AlphaFoldDB" id="A0A559K8M7"/>
<dbReference type="GO" id="GO:0006508">
    <property type="term" value="P:proteolysis"/>
    <property type="evidence" value="ECO:0007669"/>
    <property type="project" value="UniProtKB-KW"/>
</dbReference>
<keyword evidence="1" id="KW-1133">Transmembrane helix</keyword>
<keyword evidence="3" id="KW-1185">Reference proteome</keyword>
<comment type="caution">
    <text evidence="2">The sequence shown here is derived from an EMBL/GenBank/DDBJ whole genome shotgun (WGS) entry which is preliminary data.</text>
</comment>
<dbReference type="Proteomes" id="UP000317036">
    <property type="component" value="Unassembled WGS sequence"/>
</dbReference>
<feature type="transmembrane region" description="Helical" evidence="1">
    <location>
        <begin position="98"/>
        <end position="115"/>
    </location>
</feature>
<proteinExistence type="predicted"/>
<reference evidence="2 3" key="1">
    <citation type="submission" date="2019-07" db="EMBL/GenBank/DDBJ databases">
        <authorList>
            <person name="Kim J."/>
        </authorList>
    </citation>
    <scope>NUCLEOTIDE SEQUENCE [LARGE SCALE GENOMIC DNA]</scope>
    <source>
        <strain evidence="2 3">JC52</strain>
    </source>
</reference>
<feature type="transmembrane region" description="Helical" evidence="1">
    <location>
        <begin position="25"/>
        <end position="45"/>
    </location>
</feature>
<dbReference type="GO" id="GO:0008237">
    <property type="term" value="F:metallopeptidase activity"/>
    <property type="evidence" value="ECO:0007669"/>
    <property type="project" value="UniProtKB-KW"/>
</dbReference>
<keyword evidence="1" id="KW-0812">Transmembrane</keyword>
<dbReference type="Pfam" id="PF10086">
    <property type="entry name" value="YhfC"/>
    <property type="match status" value="1"/>
</dbReference>
<evidence type="ECO:0000313" key="2">
    <source>
        <dbReference type="EMBL" id="TVY08484.1"/>
    </source>
</evidence>
<feature type="transmembrane region" description="Helical" evidence="1">
    <location>
        <begin position="214"/>
        <end position="233"/>
    </location>
</feature>
<keyword evidence="2" id="KW-0482">Metalloprotease</keyword>
<gene>
    <name evidence="2" type="ORF">FPZ49_18815</name>
</gene>
<keyword evidence="2" id="KW-0645">Protease</keyword>
<feature type="transmembrane region" description="Helical" evidence="1">
    <location>
        <begin position="187"/>
        <end position="207"/>
    </location>
</feature>
<protein>
    <submittedName>
        <fullName evidence="2">YhfC family intramembrane metalloprotease</fullName>
    </submittedName>
</protein>
<keyword evidence="2" id="KW-0378">Hydrolase</keyword>
<evidence type="ECO:0000256" key="1">
    <source>
        <dbReference type="SAM" id="Phobius"/>
    </source>
</evidence>
<name>A0A559K8M7_9BACL</name>
<dbReference type="RefSeq" id="WP_144849772.1">
    <property type="nucleotide sequence ID" value="NZ_VNJI01000023.1"/>
</dbReference>
<keyword evidence="1" id="KW-0472">Membrane</keyword>
<feature type="transmembrane region" description="Helical" evidence="1">
    <location>
        <begin position="121"/>
        <end position="140"/>
    </location>
</feature>
<dbReference type="OrthoDB" id="2587797at2"/>
<evidence type="ECO:0000313" key="3">
    <source>
        <dbReference type="Proteomes" id="UP000317036"/>
    </source>
</evidence>
<sequence length="235" mass="25736">MTQNLVDGREATHIQFEKAAHKAKYFLPLYLLVPVLYAVAFYFSGGAMEWNAFGLGALGWVIALFLRGPLSAIVMKMKLSQEKTTAIIVGSSGVLEESVRLVVLMVTSTAFSWSLSVGQGWAAVEVLFTMVNIIVILSLAHRTDEKAVQAKEMLRMQGQLNTSPLWGVIERIFASALHIGFTLLVAHYPWLVVLFIPLHSIVNLTALKLAKKSIVQTELMIAIVGTAILVLGLTI</sequence>
<dbReference type="InterPro" id="IPR011397">
    <property type="entry name" value="YhfC"/>
</dbReference>
<accession>A0A559K8M7</accession>
<dbReference type="EMBL" id="VNJI01000023">
    <property type="protein sequence ID" value="TVY08484.1"/>
    <property type="molecule type" value="Genomic_DNA"/>
</dbReference>
<feature type="transmembrane region" description="Helical" evidence="1">
    <location>
        <begin position="57"/>
        <end position="77"/>
    </location>
</feature>
<organism evidence="2 3">
    <name type="scientific">Paenibacillus cremeus</name>
    <dbReference type="NCBI Taxonomy" id="2163881"/>
    <lineage>
        <taxon>Bacteria</taxon>
        <taxon>Bacillati</taxon>
        <taxon>Bacillota</taxon>
        <taxon>Bacilli</taxon>
        <taxon>Bacillales</taxon>
        <taxon>Paenibacillaceae</taxon>
        <taxon>Paenibacillus</taxon>
    </lineage>
</organism>